<proteinExistence type="predicted"/>
<evidence type="ECO:0000313" key="1">
    <source>
        <dbReference type="EMBL" id="QIP16369.1"/>
    </source>
</evidence>
<dbReference type="Proteomes" id="UP000501802">
    <property type="component" value="Chromosome"/>
</dbReference>
<accession>A0A6G9AVL3</accession>
<protein>
    <submittedName>
        <fullName evidence="1">Uncharacterized protein</fullName>
    </submittedName>
</protein>
<dbReference type="KEGG" id="spib:G8759_28875"/>
<organism evidence="1 2">
    <name type="scientific">Spirosoma aureum</name>
    <dbReference type="NCBI Taxonomy" id="2692134"/>
    <lineage>
        <taxon>Bacteria</taxon>
        <taxon>Pseudomonadati</taxon>
        <taxon>Bacteroidota</taxon>
        <taxon>Cytophagia</taxon>
        <taxon>Cytophagales</taxon>
        <taxon>Cytophagaceae</taxon>
        <taxon>Spirosoma</taxon>
    </lineage>
</organism>
<evidence type="ECO:0000313" key="2">
    <source>
        <dbReference type="Proteomes" id="UP000501802"/>
    </source>
</evidence>
<name>A0A6G9AVL3_9BACT</name>
<keyword evidence="2" id="KW-1185">Reference proteome</keyword>
<dbReference type="EMBL" id="CP050063">
    <property type="protein sequence ID" value="QIP16369.1"/>
    <property type="molecule type" value="Genomic_DNA"/>
</dbReference>
<dbReference type="AlphaFoldDB" id="A0A6G9AVL3"/>
<dbReference type="RefSeq" id="WP_167216216.1">
    <property type="nucleotide sequence ID" value="NZ_CP050063.1"/>
</dbReference>
<gene>
    <name evidence="1" type="ORF">G8759_28875</name>
</gene>
<sequence length="82" mass="9660">MHNDQITALDFELNRYNSRLVDDESNGKNILTADVDGTLLSESKLLDLLNRYSIPFQEITFRYRIKKMGSALQGRYWAYFHK</sequence>
<dbReference type="PROSITE" id="PS01228">
    <property type="entry name" value="COF_1"/>
    <property type="match status" value="1"/>
</dbReference>
<reference evidence="1 2" key="1">
    <citation type="submission" date="2020-03" db="EMBL/GenBank/DDBJ databases">
        <authorList>
            <person name="Kim M.K."/>
        </authorList>
    </citation>
    <scope>NUCLEOTIDE SEQUENCE [LARGE SCALE GENOMIC DNA]</scope>
    <source>
        <strain evidence="1 2">BT328</strain>
    </source>
</reference>